<evidence type="ECO:0000313" key="3">
    <source>
        <dbReference type="Proteomes" id="UP001600888"/>
    </source>
</evidence>
<feature type="region of interest" description="Disordered" evidence="1">
    <location>
        <begin position="123"/>
        <end position="152"/>
    </location>
</feature>
<keyword evidence="3" id="KW-1185">Reference proteome</keyword>
<organism evidence="2 3">
    <name type="scientific">Diaporthe vaccinii</name>
    <dbReference type="NCBI Taxonomy" id="105482"/>
    <lineage>
        <taxon>Eukaryota</taxon>
        <taxon>Fungi</taxon>
        <taxon>Dikarya</taxon>
        <taxon>Ascomycota</taxon>
        <taxon>Pezizomycotina</taxon>
        <taxon>Sordariomycetes</taxon>
        <taxon>Sordariomycetidae</taxon>
        <taxon>Diaporthales</taxon>
        <taxon>Diaporthaceae</taxon>
        <taxon>Diaporthe</taxon>
        <taxon>Diaporthe eres species complex</taxon>
    </lineage>
</organism>
<evidence type="ECO:0000313" key="2">
    <source>
        <dbReference type="EMBL" id="KAL2285907.1"/>
    </source>
</evidence>
<dbReference type="Proteomes" id="UP001600888">
    <property type="component" value="Unassembled WGS sequence"/>
</dbReference>
<gene>
    <name evidence="2" type="ORF">FJTKL_07400</name>
</gene>
<name>A0ABR4ETY2_9PEZI</name>
<accession>A0ABR4ETY2</accession>
<dbReference type="EMBL" id="JBAWTH010000027">
    <property type="protein sequence ID" value="KAL2285907.1"/>
    <property type="molecule type" value="Genomic_DNA"/>
</dbReference>
<protein>
    <submittedName>
        <fullName evidence="2">Uncharacterized protein</fullName>
    </submittedName>
</protein>
<reference evidence="2 3" key="1">
    <citation type="submission" date="2024-03" db="EMBL/GenBank/DDBJ databases">
        <title>A high-quality draft genome sequence of Diaporthe vaccinii, a causative agent of upright dieback and viscid rot disease in cranberry plants.</title>
        <authorList>
            <person name="Sarrasin M."/>
            <person name="Lang B.F."/>
            <person name="Burger G."/>
        </authorList>
    </citation>
    <scope>NUCLEOTIDE SEQUENCE [LARGE SCALE GENOMIC DNA]</scope>
    <source>
        <strain evidence="2 3">IS7</strain>
    </source>
</reference>
<comment type="caution">
    <text evidence="2">The sequence shown here is derived from an EMBL/GenBank/DDBJ whole genome shotgun (WGS) entry which is preliminary data.</text>
</comment>
<proteinExistence type="predicted"/>
<evidence type="ECO:0000256" key="1">
    <source>
        <dbReference type="SAM" id="MobiDB-lite"/>
    </source>
</evidence>
<sequence length="152" mass="17005">MDSAYSYDPFWIHAQLATEVARWEDAAIWAVRDQIRAMEKVGIPTGRPHPDYRRLHDVARHAIHVSETLNVAKQTMSKIMAEHDAFISSELATDRNVSRGVQHRLRFAALDLGRVPAEAVPGDGCIGPEDGPGGPFRVAPSRDRRSSHPYNR</sequence>